<keyword evidence="3" id="KW-1185">Reference proteome</keyword>
<accession>A0ABV6E5I3</accession>
<dbReference type="Proteomes" id="UP001589698">
    <property type="component" value="Unassembled WGS sequence"/>
</dbReference>
<comment type="caution">
    <text evidence="2">The sequence shown here is derived from an EMBL/GenBank/DDBJ whole genome shotgun (WGS) entry which is preliminary data.</text>
</comment>
<protein>
    <submittedName>
        <fullName evidence="2">Uncharacterized protein</fullName>
    </submittedName>
</protein>
<evidence type="ECO:0000256" key="1">
    <source>
        <dbReference type="SAM" id="Phobius"/>
    </source>
</evidence>
<proteinExistence type="predicted"/>
<keyword evidence="1" id="KW-1133">Transmembrane helix</keyword>
<sequence>MATGTKLVLGACAVVAAGQLWLAVDDPSRAGAWLGLVAMGFVAGGALLAERDRRRRDGR</sequence>
<organism evidence="2 3">
    <name type="scientific">Nocardioides zeicaulis</name>
    <dbReference type="NCBI Taxonomy" id="1776857"/>
    <lineage>
        <taxon>Bacteria</taxon>
        <taxon>Bacillati</taxon>
        <taxon>Actinomycetota</taxon>
        <taxon>Actinomycetes</taxon>
        <taxon>Propionibacteriales</taxon>
        <taxon>Nocardioidaceae</taxon>
        <taxon>Nocardioides</taxon>
    </lineage>
</organism>
<dbReference type="RefSeq" id="WP_378520036.1">
    <property type="nucleotide sequence ID" value="NZ_CBCSDI010000005.1"/>
</dbReference>
<keyword evidence="1" id="KW-0472">Membrane</keyword>
<keyword evidence="1" id="KW-0812">Transmembrane</keyword>
<evidence type="ECO:0000313" key="2">
    <source>
        <dbReference type="EMBL" id="MFC0224259.1"/>
    </source>
</evidence>
<feature type="transmembrane region" description="Helical" evidence="1">
    <location>
        <begin position="30"/>
        <end position="49"/>
    </location>
</feature>
<gene>
    <name evidence="2" type="ORF">ACFFJG_17375</name>
</gene>
<name>A0ABV6E5I3_9ACTN</name>
<feature type="transmembrane region" description="Helical" evidence="1">
    <location>
        <begin position="7"/>
        <end position="24"/>
    </location>
</feature>
<reference evidence="2 3" key="1">
    <citation type="submission" date="2024-09" db="EMBL/GenBank/DDBJ databases">
        <authorList>
            <person name="Sun Q."/>
            <person name="Mori K."/>
        </authorList>
    </citation>
    <scope>NUCLEOTIDE SEQUENCE [LARGE SCALE GENOMIC DNA]</scope>
    <source>
        <strain evidence="2 3">CCM 8654</strain>
    </source>
</reference>
<evidence type="ECO:0000313" key="3">
    <source>
        <dbReference type="Proteomes" id="UP001589698"/>
    </source>
</evidence>
<dbReference type="EMBL" id="JBHLXH010000002">
    <property type="protein sequence ID" value="MFC0224259.1"/>
    <property type="molecule type" value="Genomic_DNA"/>
</dbReference>